<feature type="domain" description="Striatin N-terminal" evidence="9">
    <location>
        <begin position="33"/>
        <end position="116"/>
    </location>
</feature>
<dbReference type="SUPFAM" id="SSF50978">
    <property type="entry name" value="WD40 repeat-like"/>
    <property type="match status" value="1"/>
</dbReference>
<comment type="similarity">
    <text evidence="1">Belongs to the WD repeat striatin family.</text>
</comment>
<feature type="compositionally biased region" description="Polar residues" evidence="8">
    <location>
        <begin position="158"/>
        <end position="167"/>
    </location>
</feature>
<dbReference type="AlphaFoldDB" id="A0AAV2ZFY6"/>
<dbReference type="PANTHER" id="PTHR15653:SF0">
    <property type="entry name" value="CONNECTOR OF KINASE TO AP-1, ISOFORM E"/>
    <property type="match status" value="1"/>
</dbReference>
<evidence type="ECO:0000256" key="1">
    <source>
        <dbReference type="ARBA" id="ARBA00009616"/>
    </source>
</evidence>
<accession>A0AAV2ZFY6</accession>
<feature type="non-terminal residue" evidence="10">
    <location>
        <position position="1"/>
    </location>
</feature>
<dbReference type="Pfam" id="PF00400">
    <property type="entry name" value="WD40"/>
    <property type="match status" value="4"/>
</dbReference>
<evidence type="ECO:0000256" key="8">
    <source>
        <dbReference type="SAM" id="MobiDB-lite"/>
    </source>
</evidence>
<dbReference type="InterPro" id="IPR013258">
    <property type="entry name" value="Striatin_N"/>
</dbReference>
<evidence type="ECO:0000256" key="6">
    <source>
        <dbReference type="PROSITE-ProRule" id="PRU00221"/>
    </source>
</evidence>
<dbReference type="InterPro" id="IPR015943">
    <property type="entry name" value="WD40/YVTN_repeat-like_dom_sf"/>
</dbReference>
<dbReference type="Proteomes" id="UP001146120">
    <property type="component" value="Unassembled WGS sequence"/>
</dbReference>
<keyword evidence="2 6" id="KW-0853">WD repeat</keyword>
<feature type="region of interest" description="Disordered" evidence="8">
    <location>
        <begin position="136"/>
        <end position="203"/>
    </location>
</feature>
<dbReference type="PRINTS" id="PR00320">
    <property type="entry name" value="GPROTEINBRPT"/>
</dbReference>
<evidence type="ECO:0000256" key="3">
    <source>
        <dbReference type="ARBA" id="ARBA00022737"/>
    </source>
</evidence>
<dbReference type="InterPro" id="IPR020472">
    <property type="entry name" value="WD40_PAC1"/>
</dbReference>
<feature type="repeat" description="WD" evidence="6">
    <location>
        <begin position="474"/>
        <end position="515"/>
    </location>
</feature>
<dbReference type="PROSITE" id="PS00678">
    <property type="entry name" value="WD_REPEATS_1"/>
    <property type="match status" value="1"/>
</dbReference>
<keyword evidence="5 7" id="KW-0175">Coiled coil</keyword>
<evidence type="ECO:0000259" key="9">
    <source>
        <dbReference type="Pfam" id="PF08232"/>
    </source>
</evidence>
<dbReference type="PROSITE" id="PS50294">
    <property type="entry name" value="WD_REPEATS_REGION"/>
    <property type="match status" value="3"/>
</dbReference>
<evidence type="ECO:0000313" key="10">
    <source>
        <dbReference type="EMBL" id="DBA04986.1"/>
    </source>
</evidence>
<proteinExistence type="inferred from homology"/>
<keyword evidence="4" id="KW-0112">Calmodulin-binding</keyword>
<comment type="caution">
    <text evidence="10">The sequence shown here is derived from an EMBL/GenBank/DDBJ whole genome shotgun (WGS) entry which is preliminary data.</text>
</comment>
<reference evidence="10" key="2">
    <citation type="journal article" date="2023" name="Microbiol Resour">
        <title>Decontamination and Annotation of the Draft Genome Sequence of the Oomycete Lagenidium giganteum ARSEF 373.</title>
        <authorList>
            <person name="Morgan W.R."/>
            <person name="Tartar A."/>
        </authorList>
    </citation>
    <scope>NUCLEOTIDE SEQUENCE</scope>
    <source>
        <strain evidence="10">ARSEF 373</strain>
    </source>
</reference>
<evidence type="ECO:0000256" key="7">
    <source>
        <dbReference type="SAM" id="Coils"/>
    </source>
</evidence>
<dbReference type="SMART" id="SM00320">
    <property type="entry name" value="WD40"/>
    <property type="match status" value="5"/>
</dbReference>
<dbReference type="InterPro" id="IPR051488">
    <property type="entry name" value="WD_repeat_striatin"/>
</dbReference>
<sequence length="552" mass="60322">VFWVYPRAASIGTPSTVKKPTSDRARGNMESVDGALRFLQRQFASVAHEESQWNEERMHLQQQVKELEQQRATQEEAYKDALLRIKMLQFALRQERGRYLVSPAPVSSAMARKPEASEISRPVSATVVRSVDRVVTQSPADSPPASPKAHAQIYRADNVNSSRSPQTPKGMEITRPRMGSRTASTHESPSHAPSDASKKEKPAPISLAAKSSFRPLKLKVKLTSHMDGVRALAFHPSEPLLVSGSEDCTVKLWNLAAVTSGPPSQRTAELDAALTIRTHGQSVLSVAILSAENYPNTQPHRAGAFATSVTYEDYLGLKAHSINRAHDDAVWDLHAHPLSNVLFSAGADGIVRTWGVASELALKSELKCTSKNHLKGMGHNNRGYLVPTSVRTLHADTKTCTIGYTCGSIAHFDFHGEQLIQMVRANDVDGSRESRDAQVNQVVAHPTMPLVIAAHQDRRLRFYDMRAGECVSTIVAHQDAVSSVSIDSSGLYLATGGHDGSLRVWSVAERQCVFEQSAHRPKFGEAVHSVAYHPSRGFIATSGADSLVKIFQ</sequence>
<organism evidence="10 11">
    <name type="scientific">Lagenidium giganteum</name>
    <dbReference type="NCBI Taxonomy" id="4803"/>
    <lineage>
        <taxon>Eukaryota</taxon>
        <taxon>Sar</taxon>
        <taxon>Stramenopiles</taxon>
        <taxon>Oomycota</taxon>
        <taxon>Peronosporomycetes</taxon>
        <taxon>Pythiales</taxon>
        <taxon>Pythiaceae</taxon>
    </lineage>
</organism>
<dbReference type="InterPro" id="IPR036322">
    <property type="entry name" value="WD40_repeat_dom_sf"/>
</dbReference>
<dbReference type="EMBL" id="DAKRPA010000004">
    <property type="protein sequence ID" value="DBA04986.1"/>
    <property type="molecule type" value="Genomic_DNA"/>
</dbReference>
<dbReference type="InterPro" id="IPR019775">
    <property type="entry name" value="WD40_repeat_CS"/>
</dbReference>
<feature type="repeat" description="WD" evidence="6">
    <location>
        <begin position="323"/>
        <end position="364"/>
    </location>
</feature>
<evidence type="ECO:0000313" key="11">
    <source>
        <dbReference type="Proteomes" id="UP001146120"/>
    </source>
</evidence>
<dbReference type="Gene3D" id="2.130.10.10">
    <property type="entry name" value="YVTN repeat-like/Quinoprotein amine dehydrogenase"/>
    <property type="match status" value="2"/>
</dbReference>
<evidence type="ECO:0000256" key="2">
    <source>
        <dbReference type="ARBA" id="ARBA00022574"/>
    </source>
</evidence>
<name>A0AAV2ZFY6_9STRA</name>
<gene>
    <name evidence="10" type="ORF">N0F65_006988</name>
</gene>
<evidence type="ECO:0000256" key="5">
    <source>
        <dbReference type="ARBA" id="ARBA00023054"/>
    </source>
</evidence>
<feature type="repeat" description="WD" evidence="6">
    <location>
        <begin position="222"/>
        <end position="255"/>
    </location>
</feature>
<evidence type="ECO:0000256" key="4">
    <source>
        <dbReference type="ARBA" id="ARBA00022860"/>
    </source>
</evidence>
<keyword evidence="3" id="KW-0677">Repeat</keyword>
<dbReference type="Gene3D" id="1.20.5.300">
    <property type="match status" value="1"/>
</dbReference>
<dbReference type="GO" id="GO:0005516">
    <property type="term" value="F:calmodulin binding"/>
    <property type="evidence" value="ECO:0007669"/>
    <property type="project" value="UniProtKB-KW"/>
</dbReference>
<dbReference type="Pfam" id="PF08232">
    <property type="entry name" value="Striatin"/>
    <property type="match status" value="1"/>
</dbReference>
<protein>
    <recommendedName>
        <fullName evidence="9">Striatin N-terminal domain-containing protein</fullName>
    </recommendedName>
</protein>
<dbReference type="InterPro" id="IPR001680">
    <property type="entry name" value="WD40_rpt"/>
</dbReference>
<dbReference type="PROSITE" id="PS50082">
    <property type="entry name" value="WD_REPEATS_2"/>
    <property type="match status" value="3"/>
</dbReference>
<keyword evidence="11" id="KW-1185">Reference proteome</keyword>
<dbReference type="PANTHER" id="PTHR15653">
    <property type="entry name" value="STRIATIN"/>
    <property type="match status" value="1"/>
</dbReference>
<feature type="coiled-coil region" evidence="7">
    <location>
        <begin position="50"/>
        <end position="84"/>
    </location>
</feature>
<reference evidence="10" key="1">
    <citation type="submission" date="2022-11" db="EMBL/GenBank/DDBJ databases">
        <authorList>
            <person name="Morgan W.R."/>
            <person name="Tartar A."/>
        </authorList>
    </citation>
    <scope>NUCLEOTIDE SEQUENCE</scope>
    <source>
        <strain evidence="10">ARSEF 373</strain>
    </source>
</reference>